<evidence type="ECO:0000313" key="2">
    <source>
        <dbReference type="EMBL" id="QCS42109.1"/>
    </source>
</evidence>
<dbReference type="PROSITE" id="PS51318">
    <property type="entry name" value="TAT"/>
    <property type="match status" value="1"/>
</dbReference>
<dbReference type="AlphaFoldDB" id="A0A4P8WFQ6"/>
<dbReference type="KEGG" id="nvr:FEJ81_06965"/>
<dbReference type="InterPro" id="IPR011050">
    <property type="entry name" value="Pectin_lyase_fold/virulence"/>
</dbReference>
<dbReference type="InterPro" id="IPR006311">
    <property type="entry name" value="TAT_signal"/>
</dbReference>
<name>A0A4P8WFQ6_9EURY</name>
<accession>A0A4P8WFQ6</accession>
<proteinExistence type="predicted"/>
<gene>
    <name evidence="2" type="ORF">FEJ81_06965</name>
</gene>
<dbReference type="EMBL" id="CP040330">
    <property type="protein sequence ID" value="QCS42109.1"/>
    <property type="molecule type" value="Genomic_DNA"/>
</dbReference>
<sequence>MAQNPRTSETEPTPTAGRNSGLTRRNYVRSLAAVATAATAIGGAGAAAAAEDDYEVIEAQGQTITIDAGETWENKLIDMTTGQDIIVTAHSSDWTIRNVGFKGENTSGTGSATFGISDTSGGTSTVENVYLGDGASTGNTNPNGHGQTAFWVAPDHNGHIDFENVNIQNFSDNAIYGSAPGNKGGGTIHIDSSFAANCYVSHFRLGTEGSKVTNSSVYVDGSEGYVGRGIWAWAPGTVEVEGCQIEMNGQNNAIVAGANGNPTEVTVAETDYDEQAGISEEAGSSVQVGDSVGTDPSAFIPDGVPTSPEEAASGSQN</sequence>
<dbReference type="GeneID" id="40265000"/>
<evidence type="ECO:0000256" key="1">
    <source>
        <dbReference type="SAM" id="MobiDB-lite"/>
    </source>
</evidence>
<dbReference type="OrthoDB" id="247704at2157"/>
<evidence type="ECO:0000313" key="3">
    <source>
        <dbReference type="Proteomes" id="UP000302218"/>
    </source>
</evidence>
<dbReference type="SUPFAM" id="SSF51126">
    <property type="entry name" value="Pectin lyase-like"/>
    <property type="match status" value="1"/>
</dbReference>
<evidence type="ECO:0008006" key="4">
    <source>
        <dbReference type="Google" id="ProtNLM"/>
    </source>
</evidence>
<feature type="region of interest" description="Disordered" evidence="1">
    <location>
        <begin position="1"/>
        <end position="22"/>
    </location>
</feature>
<reference evidence="3" key="1">
    <citation type="submission" date="2019-05" db="EMBL/GenBank/DDBJ databases">
        <title>Genome sequence and methylation pattern of the halophilic Archaeon Natrinema versiforme BOL5-4.</title>
        <authorList>
            <person name="DasSarma P."/>
            <person name="Anton B.P."/>
            <person name="DasSarma S.L."/>
            <person name="Martinez F.L."/>
            <person name="Guzman D."/>
            <person name="Roberts R.J."/>
            <person name="DasSarma S."/>
        </authorList>
    </citation>
    <scope>NUCLEOTIDE SEQUENCE [LARGE SCALE GENOMIC DNA]</scope>
    <source>
        <strain evidence="3">BOL5-4</strain>
    </source>
</reference>
<dbReference type="RefSeq" id="WP_138244605.1">
    <property type="nucleotide sequence ID" value="NZ_CP040330.1"/>
</dbReference>
<dbReference type="Proteomes" id="UP000302218">
    <property type="component" value="Chromosome"/>
</dbReference>
<feature type="region of interest" description="Disordered" evidence="1">
    <location>
        <begin position="277"/>
        <end position="317"/>
    </location>
</feature>
<organism evidence="2 3">
    <name type="scientific">Natrinema versiforme</name>
    <dbReference type="NCBI Taxonomy" id="88724"/>
    <lineage>
        <taxon>Archaea</taxon>
        <taxon>Methanobacteriati</taxon>
        <taxon>Methanobacteriota</taxon>
        <taxon>Stenosarchaea group</taxon>
        <taxon>Halobacteria</taxon>
        <taxon>Halobacteriales</taxon>
        <taxon>Natrialbaceae</taxon>
        <taxon>Natrinema</taxon>
    </lineage>
</organism>
<protein>
    <recommendedName>
        <fullName evidence="4">Right-handed parallel beta-helix repeat-containing protein</fullName>
    </recommendedName>
</protein>